<accession>A0A9P6FYM9</accession>
<dbReference type="Gene3D" id="1.25.40.990">
    <property type="match status" value="1"/>
</dbReference>
<proteinExistence type="predicted"/>
<dbReference type="Pfam" id="PF03399">
    <property type="entry name" value="SAC3_GANP"/>
    <property type="match status" value="1"/>
</dbReference>
<feature type="region of interest" description="Disordered" evidence="1">
    <location>
        <begin position="46"/>
        <end position="241"/>
    </location>
</feature>
<dbReference type="GO" id="GO:0005737">
    <property type="term" value="C:cytoplasm"/>
    <property type="evidence" value="ECO:0007669"/>
    <property type="project" value="TreeGrafter"/>
</dbReference>
<protein>
    <recommendedName>
        <fullName evidence="2">SAC3/GANP/THP3 conserved domain-containing protein</fullName>
    </recommendedName>
</protein>
<feature type="region of interest" description="Disordered" evidence="1">
    <location>
        <begin position="263"/>
        <end position="306"/>
    </location>
</feature>
<organism evidence="3 4">
    <name type="scientific">Lunasporangiospora selenospora</name>
    <dbReference type="NCBI Taxonomy" id="979761"/>
    <lineage>
        <taxon>Eukaryota</taxon>
        <taxon>Fungi</taxon>
        <taxon>Fungi incertae sedis</taxon>
        <taxon>Mucoromycota</taxon>
        <taxon>Mortierellomycotina</taxon>
        <taxon>Mortierellomycetes</taxon>
        <taxon>Mortierellales</taxon>
        <taxon>Mortierellaceae</taxon>
        <taxon>Lunasporangiospora</taxon>
    </lineage>
</organism>
<reference evidence="3" key="1">
    <citation type="journal article" date="2020" name="Fungal Divers.">
        <title>Resolving the Mortierellaceae phylogeny through synthesis of multi-gene phylogenetics and phylogenomics.</title>
        <authorList>
            <person name="Vandepol N."/>
            <person name="Liber J."/>
            <person name="Desiro A."/>
            <person name="Na H."/>
            <person name="Kennedy M."/>
            <person name="Barry K."/>
            <person name="Grigoriev I.V."/>
            <person name="Miller A.N."/>
            <person name="O'Donnell K."/>
            <person name="Stajich J.E."/>
            <person name="Bonito G."/>
        </authorList>
    </citation>
    <scope>NUCLEOTIDE SEQUENCE</scope>
    <source>
        <strain evidence="3">KOD1015</strain>
    </source>
</reference>
<feature type="domain" description="SAC3/GANP/THP3 conserved" evidence="2">
    <location>
        <begin position="443"/>
        <end position="580"/>
    </location>
</feature>
<dbReference type="AlphaFoldDB" id="A0A9P6FYM9"/>
<evidence type="ECO:0000313" key="4">
    <source>
        <dbReference type="Proteomes" id="UP000780801"/>
    </source>
</evidence>
<feature type="non-terminal residue" evidence="3">
    <location>
        <position position="1"/>
    </location>
</feature>
<dbReference type="GO" id="GO:0070390">
    <property type="term" value="C:transcription export complex 2"/>
    <property type="evidence" value="ECO:0007669"/>
    <property type="project" value="TreeGrafter"/>
</dbReference>
<evidence type="ECO:0000259" key="2">
    <source>
        <dbReference type="Pfam" id="PF03399"/>
    </source>
</evidence>
<gene>
    <name evidence="3" type="ORF">BGW38_007828</name>
</gene>
<dbReference type="Proteomes" id="UP000780801">
    <property type="component" value="Unassembled WGS sequence"/>
</dbReference>
<feature type="compositionally biased region" description="Gly residues" evidence="1">
    <location>
        <begin position="125"/>
        <end position="135"/>
    </location>
</feature>
<name>A0A9P6FYM9_9FUNG</name>
<feature type="compositionally biased region" description="Polar residues" evidence="1">
    <location>
        <begin position="230"/>
        <end position="241"/>
    </location>
</feature>
<evidence type="ECO:0000256" key="1">
    <source>
        <dbReference type="SAM" id="MobiDB-lite"/>
    </source>
</evidence>
<dbReference type="GO" id="GO:0006406">
    <property type="term" value="P:mRNA export from nucleus"/>
    <property type="evidence" value="ECO:0007669"/>
    <property type="project" value="TreeGrafter"/>
</dbReference>
<sequence>KHFESTNRAAIMNMDTNPFSTSAGGAAGGAAGFSGSAFGQSFAGNNGGGSAFGSPHQYQQHQQHNRTGRGGSNAGNSPFVFQNKTMAGGQGFHQEQDPSMAFDPQAGSGRGRGRGRGSNTNYRGARGGGGRGGGNMTYVAPGLNQGPQTHSLGAQGPTMGSAMGDDPMSFNTGGAGGYQGSGSNNRGRGGGRGGRGGGGGAQGQYRSLQWRADGSHQQQQQQQQQPIGLHQSSTGAVNDASMGTLSQDSMVFNTFGNQGQPSLSTAQSAFNSNSPSVFGGQQSSQFPGPTPMTSTFQSGGGPINTSISGSAFGNSLGAGAGGLGLSSAFSEKRPSDSIFAAPAIIPGPKSVPVTSSMPSSVSLSTGNKFQSSGFSKDTTNEPVDAESRLARFNAVPIGNQFEELKEKRVREREEAIRQGTIPDPTKPRRLEDAITFVGTCMDMCPEYERHEREYQTSLEKFEKIPGTDSVNHALAVKAFARPAAGADQPLPSDVRPPHVLLKTLDYLMTEIVSDGNLSDSHSFVRDRTRSIRQDFTLQNNRGLEAIHAHEIIARYHIMCMHQLCEDDGFSAQQEMEQLQKGKA</sequence>
<dbReference type="OrthoDB" id="264795at2759"/>
<feature type="compositionally biased region" description="Gly residues" evidence="1">
    <location>
        <begin position="187"/>
        <end position="202"/>
    </location>
</feature>
<evidence type="ECO:0000313" key="3">
    <source>
        <dbReference type="EMBL" id="KAF9584023.1"/>
    </source>
</evidence>
<dbReference type="PANTHER" id="PTHR12436">
    <property type="entry name" value="80 KDA MCM3-ASSOCIATED PROTEIN"/>
    <property type="match status" value="1"/>
</dbReference>
<dbReference type="EMBL" id="JAABOA010000523">
    <property type="protein sequence ID" value="KAF9584023.1"/>
    <property type="molecule type" value="Genomic_DNA"/>
</dbReference>
<feature type="compositionally biased region" description="Polar residues" evidence="1">
    <location>
        <begin position="74"/>
        <end position="85"/>
    </location>
</feature>
<dbReference type="InterPro" id="IPR005062">
    <property type="entry name" value="SAC3/GANP/THP3_conserved"/>
</dbReference>
<keyword evidence="4" id="KW-1185">Reference proteome</keyword>
<dbReference type="InterPro" id="IPR045107">
    <property type="entry name" value="SAC3/GANP/THP3"/>
</dbReference>
<comment type="caution">
    <text evidence="3">The sequence shown here is derived from an EMBL/GenBank/DDBJ whole genome shotgun (WGS) entry which is preliminary data.</text>
</comment>
<dbReference type="PANTHER" id="PTHR12436:SF37">
    <property type="entry name" value="SAC3 FAMILY PROTEIN 1"/>
    <property type="match status" value="1"/>
</dbReference>